<evidence type="ECO:0000256" key="1">
    <source>
        <dbReference type="SAM" id="Phobius"/>
    </source>
</evidence>
<dbReference type="RefSeq" id="WP_111597485.1">
    <property type="nucleotide sequence ID" value="NZ_QLLL01000003.1"/>
</dbReference>
<sequence>MYKFRIIHPNAITRLRLQPVMHGMAGILFMFNTMGAYRVENPNLFLVIFFLLMGLASMVFPFMLRRLKNIPSANGFMRIMQVVILLGSALYFLGHLQPTIAILQIFAGLTLAYAAYAEYKIFQPAYVELSNTNIVLPTLFAKRTIGWNELKNVILRNDVFTIDFKNNKLLQLDVADEIGIVEQEEINAFCSSRLTK</sequence>
<evidence type="ECO:0000313" key="2">
    <source>
        <dbReference type="EMBL" id="RAJ06906.1"/>
    </source>
</evidence>
<feature type="transmembrane region" description="Helical" evidence="1">
    <location>
        <begin position="76"/>
        <end position="93"/>
    </location>
</feature>
<dbReference type="EMBL" id="QLLL01000003">
    <property type="protein sequence ID" value="RAJ06906.1"/>
    <property type="molecule type" value="Genomic_DNA"/>
</dbReference>
<protein>
    <submittedName>
        <fullName evidence="2">Uncharacterized protein</fullName>
    </submittedName>
</protein>
<reference evidence="2 3" key="1">
    <citation type="submission" date="2018-06" db="EMBL/GenBank/DDBJ databases">
        <title>Genomic Encyclopedia of Archaeal and Bacterial Type Strains, Phase II (KMG-II): from individual species to whole genera.</title>
        <authorList>
            <person name="Goeker M."/>
        </authorList>
    </citation>
    <scope>NUCLEOTIDE SEQUENCE [LARGE SCALE GENOMIC DNA]</scope>
    <source>
        <strain evidence="2 3">DSM 23857</strain>
    </source>
</reference>
<feature type="transmembrane region" description="Helical" evidence="1">
    <location>
        <begin position="99"/>
        <end position="116"/>
    </location>
</feature>
<keyword evidence="1" id="KW-0472">Membrane</keyword>
<evidence type="ECO:0000313" key="3">
    <source>
        <dbReference type="Proteomes" id="UP000249547"/>
    </source>
</evidence>
<keyword evidence="1" id="KW-1133">Transmembrane helix</keyword>
<name>A0A327QQN8_9BACT</name>
<comment type="caution">
    <text evidence="2">The sequence shown here is derived from an EMBL/GenBank/DDBJ whole genome shotgun (WGS) entry which is preliminary data.</text>
</comment>
<organism evidence="2 3">
    <name type="scientific">Chitinophaga skermanii</name>
    <dbReference type="NCBI Taxonomy" id="331697"/>
    <lineage>
        <taxon>Bacteria</taxon>
        <taxon>Pseudomonadati</taxon>
        <taxon>Bacteroidota</taxon>
        <taxon>Chitinophagia</taxon>
        <taxon>Chitinophagales</taxon>
        <taxon>Chitinophagaceae</taxon>
        <taxon>Chitinophaga</taxon>
    </lineage>
</organism>
<gene>
    <name evidence="2" type="ORF">LX64_02034</name>
</gene>
<keyword evidence="1" id="KW-0812">Transmembrane</keyword>
<keyword evidence="3" id="KW-1185">Reference proteome</keyword>
<dbReference type="Proteomes" id="UP000249547">
    <property type="component" value="Unassembled WGS sequence"/>
</dbReference>
<dbReference type="OrthoDB" id="660475at2"/>
<feature type="transmembrane region" description="Helical" evidence="1">
    <location>
        <begin position="20"/>
        <end position="38"/>
    </location>
</feature>
<accession>A0A327QQN8</accession>
<proteinExistence type="predicted"/>
<feature type="transmembrane region" description="Helical" evidence="1">
    <location>
        <begin position="44"/>
        <end position="64"/>
    </location>
</feature>
<dbReference type="AlphaFoldDB" id="A0A327QQN8"/>